<dbReference type="EMBL" id="JACXAE010000083">
    <property type="protein sequence ID" value="MBD2775590.1"/>
    <property type="molecule type" value="Genomic_DNA"/>
</dbReference>
<dbReference type="InterPro" id="IPR006652">
    <property type="entry name" value="Kelch_1"/>
</dbReference>
<dbReference type="InterPro" id="IPR037293">
    <property type="entry name" value="Gal_Oxidase_central_sf"/>
</dbReference>
<dbReference type="InterPro" id="IPR013783">
    <property type="entry name" value="Ig-like_fold"/>
</dbReference>
<keyword evidence="5" id="KW-1185">Reference proteome</keyword>
<comment type="caution">
    <text evidence="4">The sequence shown here is derived from an EMBL/GenBank/DDBJ whole genome shotgun (WGS) entry which is preliminary data.</text>
</comment>
<dbReference type="Gene3D" id="2.130.10.80">
    <property type="entry name" value="Galactose oxidase/kelch, beta-propeller"/>
    <property type="match status" value="1"/>
</dbReference>
<evidence type="ECO:0000313" key="4">
    <source>
        <dbReference type="EMBL" id="MBD2775590.1"/>
    </source>
</evidence>
<gene>
    <name evidence="4" type="ORF">ICL16_26915</name>
</gene>
<dbReference type="PANTHER" id="PTHR32208:SF21">
    <property type="entry name" value="LOW QUALITY PROTEIN: ALDEHYDE OXIDASE GLOX-LIKE"/>
    <property type="match status" value="1"/>
</dbReference>
<dbReference type="PANTHER" id="PTHR32208">
    <property type="entry name" value="SECRETED PROTEIN-RELATED"/>
    <property type="match status" value="1"/>
</dbReference>
<dbReference type="AlphaFoldDB" id="A0A8J7CFY4"/>
<dbReference type="InterPro" id="IPR009880">
    <property type="entry name" value="Glyoxal_oxidase_N"/>
</dbReference>
<evidence type="ECO:0000259" key="2">
    <source>
        <dbReference type="Pfam" id="PF07250"/>
    </source>
</evidence>
<evidence type="ECO:0000313" key="5">
    <source>
        <dbReference type="Proteomes" id="UP000629098"/>
    </source>
</evidence>
<dbReference type="Gene3D" id="2.60.40.10">
    <property type="entry name" value="Immunoglobulins"/>
    <property type="match status" value="1"/>
</dbReference>
<dbReference type="InterPro" id="IPR011043">
    <property type="entry name" value="Gal_Oxase/kelch_b-propeller"/>
</dbReference>
<sequence>MPWQVLPYNCPINPVHAALLRTGKVLFFSGSGNDPKNIANAPLGAALWDVSNGTFSRPRIPLDSTGEPIDVFCAGQAFRPNGRLLVAGGTVQYDPFFGETATFVFAPTSETWIQVASMNRGRWYPTLVTLGSGRIFALSGLDQSSNLDRNPEIFTGDDWSIFSQSTSPIALYAHLFLLNNGRLFYSGAQFSGNNGVSPRILTIPDRFNQSITEQPISGLENPNFCDQAASLLLPPAQDQKVMIIGGGNGSATTRVNIVDLNAPSPIYTAAPSLNNPRMHHNAVILPDRTVFVCNGSRADEDVAQSLIPAEIYNPQTNTWTQVETPNVRGRVYHSVAVLLPDGSVATAGGNPERGIVEQRLEIYRPAYMSQPRPVIQSAPGFSGYGSTIIIRTPQAENIKWVNITRPMATTHGLDTEQRLVNVPISFRTNNTLTVTIPNNRNLAPPGYYMLSITNNNNVPSVASWIQLG</sequence>
<dbReference type="RefSeq" id="WP_190834199.1">
    <property type="nucleotide sequence ID" value="NZ_CAWPPI010000083.1"/>
</dbReference>
<reference evidence="4" key="1">
    <citation type="submission" date="2020-09" db="EMBL/GenBank/DDBJ databases">
        <title>Iningainema tapete sp. nov. (Scytonemataceae, Cyanobacteria) from greenhouses in central Florida (USA) produces two types of nodularin with biosynthetic potential for microcystin-LR and anabaenopeptins.</title>
        <authorList>
            <person name="Berthold D.E."/>
            <person name="Lefler F.W."/>
            <person name="Huang I.-S."/>
            <person name="Abdulla H."/>
            <person name="Zimba P.V."/>
            <person name="Laughinghouse H.D. IV."/>
        </authorList>
    </citation>
    <scope>NUCLEOTIDE SEQUENCE</scope>
    <source>
        <strain evidence="4">BLCCT55</strain>
    </source>
</reference>
<protein>
    <submittedName>
        <fullName evidence="4">DUF1929 domain-containing protein</fullName>
    </submittedName>
</protein>
<accession>A0A8J7CFY4</accession>
<feature type="domain" description="Galactose oxidase-like Early set" evidence="3">
    <location>
        <begin position="372"/>
        <end position="466"/>
    </location>
</feature>
<feature type="domain" description="Glyoxal oxidase N-terminal" evidence="2">
    <location>
        <begin position="70"/>
        <end position="354"/>
    </location>
</feature>
<name>A0A8J7CFY4_9CYAN</name>
<evidence type="ECO:0000256" key="1">
    <source>
        <dbReference type="ARBA" id="ARBA00022729"/>
    </source>
</evidence>
<dbReference type="Pfam" id="PF09118">
    <property type="entry name" value="GO-like_E_set"/>
    <property type="match status" value="1"/>
</dbReference>
<proteinExistence type="predicted"/>
<dbReference type="SUPFAM" id="SSF81296">
    <property type="entry name" value="E set domains"/>
    <property type="match status" value="1"/>
</dbReference>
<keyword evidence="1" id="KW-0732">Signal</keyword>
<organism evidence="4 5">
    <name type="scientific">Iningainema tapete BLCC-T55</name>
    <dbReference type="NCBI Taxonomy" id="2748662"/>
    <lineage>
        <taxon>Bacteria</taxon>
        <taxon>Bacillati</taxon>
        <taxon>Cyanobacteriota</taxon>
        <taxon>Cyanophyceae</taxon>
        <taxon>Nostocales</taxon>
        <taxon>Scytonemataceae</taxon>
        <taxon>Iningainema tapete</taxon>
    </lineage>
</organism>
<dbReference type="Pfam" id="PF07250">
    <property type="entry name" value="Glyoxal_oxid_N"/>
    <property type="match status" value="1"/>
</dbReference>
<dbReference type="InterPro" id="IPR014756">
    <property type="entry name" value="Ig_E-set"/>
</dbReference>
<evidence type="ECO:0000259" key="3">
    <source>
        <dbReference type="Pfam" id="PF09118"/>
    </source>
</evidence>
<dbReference type="SUPFAM" id="SSF50965">
    <property type="entry name" value="Galactose oxidase, central domain"/>
    <property type="match status" value="1"/>
</dbReference>
<dbReference type="InterPro" id="IPR015202">
    <property type="entry name" value="GO-like_E_set"/>
</dbReference>
<dbReference type="Proteomes" id="UP000629098">
    <property type="component" value="Unassembled WGS sequence"/>
</dbReference>
<dbReference type="CDD" id="cd02851">
    <property type="entry name" value="E_set_GO_C"/>
    <property type="match status" value="1"/>
</dbReference>
<dbReference type="SMART" id="SM00612">
    <property type="entry name" value="Kelch"/>
    <property type="match status" value="3"/>
</dbReference>